<evidence type="ECO:0000256" key="16">
    <source>
        <dbReference type="RuleBase" id="RU361213"/>
    </source>
</evidence>
<dbReference type="InterPro" id="IPR019786">
    <property type="entry name" value="Zinc_finger_PHD-type_CS"/>
</dbReference>
<dbReference type="InterPro" id="IPR001965">
    <property type="entry name" value="Znf_PHD"/>
</dbReference>
<dbReference type="InterPro" id="IPR019787">
    <property type="entry name" value="Znf_PHD-finger"/>
</dbReference>
<feature type="compositionally biased region" description="Acidic residues" evidence="17">
    <location>
        <begin position="351"/>
        <end position="363"/>
    </location>
</feature>
<dbReference type="GO" id="GO:0006325">
    <property type="term" value="P:chromatin organization"/>
    <property type="evidence" value="ECO:0007669"/>
    <property type="project" value="UniProtKB-KW"/>
</dbReference>
<feature type="compositionally biased region" description="Acidic residues" evidence="17">
    <location>
        <begin position="325"/>
        <end position="340"/>
    </location>
</feature>
<dbReference type="Pfam" id="PF12998">
    <property type="entry name" value="ING"/>
    <property type="match status" value="1"/>
</dbReference>
<comment type="subunit">
    <text evidence="16">Component of an histone acetyltransferase complex. Interacts with H3K4me3 and to a lesser extent with H3K4me2.</text>
</comment>
<evidence type="ECO:0000256" key="17">
    <source>
        <dbReference type="SAM" id="MobiDB-lite"/>
    </source>
</evidence>
<evidence type="ECO:0000313" key="19">
    <source>
        <dbReference type="EMBL" id="EPE28025.1"/>
    </source>
</evidence>
<feature type="binding site" evidence="14">
    <location>
        <position position="413"/>
    </location>
    <ligand>
        <name>Zn(2+)</name>
        <dbReference type="ChEBI" id="CHEBI:29105"/>
        <label>2</label>
    </ligand>
</feature>
<dbReference type="Gene3D" id="6.10.140.1740">
    <property type="match status" value="1"/>
</dbReference>
<dbReference type="InterPro" id="IPR024610">
    <property type="entry name" value="ING_N_histone-binding"/>
</dbReference>
<dbReference type="CDD" id="cd15505">
    <property type="entry name" value="PHD_ING"/>
    <property type="match status" value="1"/>
</dbReference>
<keyword evidence="10" id="KW-0469">Meiosis</keyword>
<evidence type="ECO:0000256" key="15">
    <source>
        <dbReference type="PROSITE-ProRule" id="PRU00146"/>
    </source>
</evidence>
<feature type="site" description="Histone H3K4me3 binding" evidence="13">
    <location>
        <position position="384"/>
    </location>
</feature>
<dbReference type="PROSITE" id="PS50016">
    <property type="entry name" value="ZF_PHD_2"/>
    <property type="match status" value="1"/>
</dbReference>
<dbReference type="SMART" id="SM01408">
    <property type="entry name" value="ING"/>
    <property type="match status" value="1"/>
</dbReference>
<keyword evidence="3 14" id="KW-0479">Metal-binding</keyword>
<dbReference type="OMA" id="YEWFHWK"/>
<dbReference type="InterPro" id="IPR011011">
    <property type="entry name" value="Znf_FYVE_PHD"/>
</dbReference>
<feature type="region of interest" description="Disordered" evidence="17">
    <location>
        <begin position="140"/>
        <end position="209"/>
    </location>
</feature>
<feature type="region of interest" description="Disordered" evidence="17">
    <location>
        <begin position="236"/>
        <end position="366"/>
    </location>
</feature>
<feature type="site" description="Histone H3K4me3 binding" evidence="13">
    <location>
        <position position="392"/>
    </location>
</feature>
<organism evidence="19 20">
    <name type="scientific">Glarea lozoyensis (strain ATCC 20868 / MF5171)</name>
    <dbReference type="NCBI Taxonomy" id="1116229"/>
    <lineage>
        <taxon>Eukaryota</taxon>
        <taxon>Fungi</taxon>
        <taxon>Dikarya</taxon>
        <taxon>Ascomycota</taxon>
        <taxon>Pezizomycotina</taxon>
        <taxon>Leotiomycetes</taxon>
        <taxon>Helotiales</taxon>
        <taxon>Helotiaceae</taxon>
        <taxon>Glarea</taxon>
    </lineage>
</organism>
<name>S3CQR3_GLAL2</name>
<feature type="binding site" evidence="14">
    <location>
        <position position="370"/>
    </location>
    <ligand>
        <name>Zn(2+)</name>
        <dbReference type="ChEBI" id="CHEBI:29105"/>
        <label>1</label>
    </ligand>
</feature>
<reference evidence="19 20" key="1">
    <citation type="journal article" date="2013" name="BMC Genomics">
        <title>Genomics-driven discovery of the pneumocandin biosynthetic gene cluster in the fungus Glarea lozoyensis.</title>
        <authorList>
            <person name="Chen L."/>
            <person name="Yue Q."/>
            <person name="Zhang X."/>
            <person name="Xiang M."/>
            <person name="Wang C."/>
            <person name="Li S."/>
            <person name="Che Y."/>
            <person name="Ortiz-Lopez F.J."/>
            <person name="Bills G.F."/>
            <person name="Liu X."/>
            <person name="An Z."/>
        </authorList>
    </citation>
    <scope>NUCLEOTIDE SEQUENCE [LARGE SCALE GENOMIC DNA]</scope>
    <source>
        <strain evidence="20">ATCC 20868 / MF5171</strain>
    </source>
</reference>
<keyword evidence="5 15" id="KW-0863">Zinc-finger</keyword>
<dbReference type="InterPro" id="IPR013083">
    <property type="entry name" value="Znf_RING/FYVE/PHD"/>
</dbReference>
<evidence type="ECO:0000256" key="14">
    <source>
        <dbReference type="PIRSR" id="PIRSR628651-51"/>
    </source>
</evidence>
<evidence type="ECO:0000256" key="7">
    <source>
        <dbReference type="ARBA" id="ARBA00022853"/>
    </source>
</evidence>
<evidence type="ECO:0000256" key="4">
    <source>
        <dbReference type="ARBA" id="ARBA00022763"/>
    </source>
</evidence>
<dbReference type="InterPro" id="IPR028651">
    <property type="entry name" value="ING_fam"/>
</dbReference>
<feature type="site" description="Histone H3K4me3 binding" evidence="13">
    <location>
        <position position="369"/>
    </location>
</feature>
<keyword evidence="6 14" id="KW-0862">Zinc</keyword>
<evidence type="ECO:0000256" key="1">
    <source>
        <dbReference type="ARBA" id="ARBA00004123"/>
    </source>
</evidence>
<keyword evidence="8" id="KW-0234">DNA repair</keyword>
<keyword evidence="9 16" id="KW-0539">Nucleus</keyword>
<evidence type="ECO:0000256" key="9">
    <source>
        <dbReference type="ARBA" id="ARBA00023242"/>
    </source>
</evidence>
<feature type="site" description="Histone H3K4me3 binding" evidence="13">
    <location>
        <position position="380"/>
    </location>
</feature>
<dbReference type="PANTHER" id="PTHR10333">
    <property type="entry name" value="INHIBITOR OF GROWTH PROTEIN"/>
    <property type="match status" value="1"/>
</dbReference>
<accession>S3CQR3</accession>
<dbReference type="GO" id="GO:0035267">
    <property type="term" value="C:NuA4 histone acetyltransferase complex"/>
    <property type="evidence" value="ECO:0007669"/>
    <property type="project" value="TreeGrafter"/>
</dbReference>
<gene>
    <name evidence="19" type="ORF">GLAREA_04816</name>
</gene>
<comment type="subcellular location">
    <subcellularLocation>
        <location evidence="1 16">Nucleus</location>
    </subcellularLocation>
</comment>
<evidence type="ECO:0000256" key="3">
    <source>
        <dbReference type="ARBA" id="ARBA00022723"/>
    </source>
</evidence>
<evidence type="ECO:0000256" key="10">
    <source>
        <dbReference type="ARBA" id="ARBA00023254"/>
    </source>
</evidence>
<feature type="binding site" evidence="14">
    <location>
        <position position="388"/>
    </location>
    <ligand>
        <name>Zn(2+)</name>
        <dbReference type="ChEBI" id="CHEBI:29105"/>
        <label>2</label>
    </ligand>
</feature>
<dbReference type="STRING" id="1116229.S3CQR3"/>
<evidence type="ECO:0000259" key="18">
    <source>
        <dbReference type="PROSITE" id="PS50016"/>
    </source>
</evidence>
<feature type="binding site" evidence="14">
    <location>
        <position position="394"/>
    </location>
    <ligand>
        <name>Zn(2+)</name>
        <dbReference type="ChEBI" id="CHEBI:29105"/>
        <label>1</label>
    </ligand>
</feature>
<dbReference type="GO" id="GO:0008270">
    <property type="term" value="F:zinc ion binding"/>
    <property type="evidence" value="ECO:0007669"/>
    <property type="project" value="UniProtKB-KW"/>
</dbReference>
<dbReference type="GO" id="GO:0005634">
    <property type="term" value="C:nucleus"/>
    <property type="evidence" value="ECO:0007669"/>
    <property type="project" value="UniProtKB-SubCell"/>
</dbReference>
<feature type="binding site" evidence="14">
    <location>
        <position position="372"/>
    </location>
    <ligand>
        <name>Zn(2+)</name>
        <dbReference type="ChEBI" id="CHEBI:29105"/>
        <label>1</label>
    </ligand>
</feature>
<evidence type="ECO:0000313" key="20">
    <source>
        <dbReference type="Proteomes" id="UP000016922"/>
    </source>
</evidence>
<evidence type="ECO:0000256" key="8">
    <source>
        <dbReference type="ARBA" id="ARBA00023204"/>
    </source>
</evidence>
<comment type="function">
    <text evidence="12">Component of the NuA4 histone acetyltransferase complex which is involved in transcriptional activation of selected genes principally by acetylation of nucleosomal histone H4 and H2A. The NuA4 complex is also involved in DNA repair. Involved in cell cycle progression and meiosis.</text>
</comment>
<evidence type="ECO:0000256" key="5">
    <source>
        <dbReference type="ARBA" id="ARBA00022771"/>
    </source>
</evidence>
<dbReference type="OrthoDB" id="2505961at2759"/>
<dbReference type="RefSeq" id="XP_008085384.1">
    <property type="nucleotide sequence ID" value="XM_008087193.1"/>
</dbReference>
<dbReference type="PANTHER" id="PTHR10333:SF100">
    <property type="entry name" value="CHROMATIN MODIFICATION-RELATED PROTEIN YNG2"/>
    <property type="match status" value="1"/>
</dbReference>
<feature type="compositionally biased region" description="Low complexity" evidence="17">
    <location>
        <begin position="191"/>
        <end position="209"/>
    </location>
</feature>
<dbReference type="GO" id="GO:0006281">
    <property type="term" value="P:DNA repair"/>
    <property type="evidence" value="ECO:0007669"/>
    <property type="project" value="UniProtKB-KW"/>
</dbReference>
<evidence type="ECO:0000256" key="11">
    <source>
        <dbReference type="ARBA" id="ARBA00023306"/>
    </source>
</evidence>
<keyword evidence="4" id="KW-0227">DNA damage</keyword>
<keyword evidence="7 16" id="KW-0156">Chromatin regulator</keyword>
<protein>
    <recommendedName>
        <fullName evidence="16">Chromatin modification-related protein</fullName>
    </recommendedName>
</protein>
<feature type="binding site" evidence="14">
    <location>
        <position position="383"/>
    </location>
    <ligand>
        <name>Zn(2+)</name>
        <dbReference type="ChEBI" id="CHEBI:29105"/>
        <label>2</label>
    </ligand>
</feature>
<dbReference type="KEGG" id="glz:GLAREA_04816"/>
<dbReference type="EMBL" id="KE145369">
    <property type="protein sequence ID" value="EPE28025.1"/>
    <property type="molecule type" value="Genomic_DNA"/>
</dbReference>
<dbReference type="CDD" id="cd16858">
    <property type="entry name" value="ING_ING3_Yng2p"/>
    <property type="match status" value="1"/>
</dbReference>
<dbReference type="eggNOG" id="KOG1973">
    <property type="taxonomic scope" value="Eukaryota"/>
</dbReference>
<evidence type="ECO:0000256" key="12">
    <source>
        <dbReference type="ARBA" id="ARBA00037044"/>
    </source>
</evidence>
<dbReference type="HOGENOM" id="CLU_031900_7_0_1"/>
<dbReference type="PROSITE" id="PS01359">
    <property type="entry name" value="ZF_PHD_1"/>
    <property type="match status" value="1"/>
</dbReference>
<comment type="domain">
    <text evidence="16">The PHD-type zinc finger mediates the binding to H3K4me3.</text>
</comment>
<evidence type="ECO:0000256" key="2">
    <source>
        <dbReference type="ARBA" id="ARBA00010210"/>
    </source>
</evidence>
<evidence type="ECO:0000256" key="6">
    <source>
        <dbReference type="ARBA" id="ARBA00022833"/>
    </source>
</evidence>
<dbReference type="GO" id="GO:0006355">
    <property type="term" value="P:regulation of DNA-templated transcription"/>
    <property type="evidence" value="ECO:0007669"/>
    <property type="project" value="TreeGrafter"/>
</dbReference>
<sequence length="421" mass="45731">MPRDDLSIDFNNRGRMPPIEHQDAAAILDEWTNRAANMPNEITFMHEEIREKDLQMQVCLKEINKHDGAIQRWIKEKGSHVPNPKEAALSKIILENYEKAQTLQDQKVLLAKKAQTTIDKHTMILDRHLKDLADRGELSLEPDMPSLLTKPPSERAAPTRPDPPVMPLNPINNSAAPTHPRHPNQYPQRPPGQAQARQPSGSAAHASAPATPAAPILLNRQSREASQGANKRQRLNATLGTLPPSGLARHASMTPGTPRAATPSGVRAGSAGPRVGQKSATVKKVAPHGSRQSGAPRKGKPGKSSLSRLKRVGNKNSPTSTNDSELSDAESGSADEEDEAITPPAGRTLDGDEEIIDEDDEDGADNRKYCTCQTISHGDMVACDNADCPYEWFHWSCVGLKSEPPGTWICPPCTAAAKMKK</sequence>
<dbReference type="AlphaFoldDB" id="S3CQR3"/>
<keyword evidence="20" id="KW-1185">Reference proteome</keyword>
<dbReference type="SMART" id="SM00249">
    <property type="entry name" value="PHD"/>
    <property type="match status" value="1"/>
</dbReference>
<dbReference type="GO" id="GO:0051321">
    <property type="term" value="P:meiotic cell cycle"/>
    <property type="evidence" value="ECO:0007669"/>
    <property type="project" value="UniProtKB-KW"/>
</dbReference>
<dbReference type="SUPFAM" id="SSF57903">
    <property type="entry name" value="FYVE/PHD zinc finger"/>
    <property type="match status" value="1"/>
</dbReference>
<dbReference type="Proteomes" id="UP000016922">
    <property type="component" value="Unassembled WGS sequence"/>
</dbReference>
<feature type="binding site" evidence="14">
    <location>
        <position position="397"/>
    </location>
    <ligand>
        <name>Zn(2+)</name>
        <dbReference type="ChEBI" id="CHEBI:29105"/>
        <label>1</label>
    </ligand>
</feature>
<feature type="binding site" evidence="14">
    <location>
        <position position="410"/>
    </location>
    <ligand>
        <name>Zn(2+)</name>
        <dbReference type="ChEBI" id="CHEBI:29105"/>
        <label>2</label>
    </ligand>
</feature>
<evidence type="ECO:0000256" key="13">
    <source>
        <dbReference type="PIRSR" id="PIRSR628651-50"/>
    </source>
</evidence>
<dbReference type="Gene3D" id="3.30.40.10">
    <property type="entry name" value="Zinc/RING finger domain, C3HC4 (zinc finger)"/>
    <property type="match status" value="1"/>
</dbReference>
<feature type="domain" description="PHD-type" evidence="18">
    <location>
        <begin position="367"/>
        <end position="416"/>
    </location>
</feature>
<dbReference type="GeneID" id="19463871"/>
<comment type="similarity">
    <text evidence="2 16">Belongs to the ING family.</text>
</comment>
<keyword evidence="11" id="KW-0131">Cell cycle</keyword>
<proteinExistence type="inferred from homology"/>
<comment type="function">
    <text evidence="16">Component of an histone acetyltransferase complex.</text>
</comment>